<dbReference type="GO" id="GO:0032259">
    <property type="term" value="P:methylation"/>
    <property type="evidence" value="ECO:0007669"/>
    <property type="project" value="UniProtKB-KW"/>
</dbReference>
<keyword evidence="3" id="KW-0949">S-adenosyl-L-methionine</keyword>
<protein>
    <submittedName>
        <fullName evidence="6">Class I SAM-dependent methyltransferase</fullName>
    </submittedName>
</protein>
<keyword evidence="1 6" id="KW-0489">Methyltransferase</keyword>
<evidence type="ECO:0000313" key="6">
    <source>
        <dbReference type="EMBL" id="MDC3986423.1"/>
    </source>
</evidence>
<dbReference type="RefSeq" id="WP_272424413.1">
    <property type="nucleotide sequence ID" value="NZ_JAGTJJ010000038.1"/>
</dbReference>
<keyword evidence="7" id="KW-1185">Reference proteome</keyword>
<feature type="domain" description="Methyltransferase" evidence="5">
    <location>
        <begin position="40"/>
        <end position="126"/>
    </location>
</feature>
<dbReference type="EMBL" id="JAGTJJ010000038">
    <property type="protein sequence ID" value="MDC3986423.1"/>
    <property type="molecule type" value="Genomic_DNA"/>
</dbReference>
<accession>A0A9X4AVM3</accession>
<feature type="region of interest" description="Disordered" evidence="4">
    <location>
        <begin position="1"/>
        <end position="24"/>
    </location>
</feature>
<dbReference type="Proteomes" id="UP001151081">
    <property type="component" value="Unassembled WGS sequence"/>
</dbReference>
<keyword evidence="2" id="KW-0808">Transferase</keyword>
<reference evidence="6 7" key="1">
    <citation type="submission" date="2021-04" db="EMBL/GenBank/DDBJ databases">
        <title>Genome analysis of Polyangium sp.</title>
        <authorList>
            <person name="Li Y."/>
            <person name="Wang J."/>
        </authorList>
    </citation>
    <scope>NUCLEOTIDE SEQUENCE [LARGE SCALE GENOMIC DNA]</scope>
    <source>
        <strain evidence="6 7">SDU14</strain>
    </source>
</reference>
<sequence>MADADRQKWDARYAAEGAPDEPSAWLTSLDEHLPREGRALDVGGGAGRNAIWLARRGLRVTLVDISPVGLSVAEKRGREAGVTIETLRRDLEEEPLPEGPWDVILQSHYLERPLFRQYPRLLAPNGLLVVEHPTRSNLLRHARPGAAFLLEDGELPSLCAGLSMVRYEEGWTEQGRHDARCLATM</sequence>
<dbReference type="Pfam" id="PF13649">
    <property type="entry name" value="Methyltransf_25"/>
    <property type="match status" value="1"/>
</dbReference>
<dbReference type="InterPro" id="IPR041698">
    <property type="entry name" value="Methyltransf_25"/>
</dbReference>
<evidence type="ECO:0000256" key="3">
    <source>
        <dbReference type="ARBA" id="ARBA00022691"/>
    </source>
</evidence>
<gene>
    <name evidence="6" type="ORF">KEG57_38460</name>
</gene>
<evidence type="ECO:0000256" key="1">
    <source>
        <dbReference type="ARBA" id="ARBA00022603"/>
    </source>
</evidence>
<name>A0A9X4AVM3_9BACT</name>
<evidence type="ECO:0000313" key="7">
    <source>
        <dbReference type="Proteomes" id="UP001151081"/>
    </source>
</evidence>
<comment type="caution">
    <text evidence="6">The sequence shown here is derived from an EMBL/GenBank/DDBJ whole genome shotgun (WGS) entry which is preliminary data.</text>
</comment>
<dbReference type="InterPro" id="IPR029063">
    <property type="entry name" value="SAM-dependent_MTases_sf"/>
</dbReference>
<feature type="compositionally biased region" description="Basic and acidic residues" evidence="4">
    <location>
        <begin position="1"/>
        <end position="13"/>
    </location>
</feature>
<dbReference type="PANTHER" id="PTHR43464:SF19">
    <property type="entry name" value="UBIQUINONE BIOSYNTHESIS O-METHYLTRANSFERASE, MITOCHONDRIAL"/>
    <property type="match status" value="1"/>
</dbReference>
<organism evidence="6 7">
    <name type="scientific">Polyangium jinanense</name>
    <dbReference type="NCBI Taxonomy" id="2829994"/>
    <lineage>
        <taxon>Bacteria</taxon>
        <taxon>Pseudomonadati</taxon>
        <taxon>Myxococcota</taxon>
        <taxon>Polyangia</taxon>
        <taxon>Polyangiales</taxon>
        <taxon>Polyangiaceae</taxon>
        <taxon>Polyangium</taxon>
    </lineage>
</organism>
<dbReference type="AlphaFoldDB" id="A0A9X4AVM3"/>
<proteinExistence type="predicted"/>
<dbReference type="SUPFAM" id="SSF53335">
    <property type="entry name" value="S-adenosyl-L-methionine-dependent methyltransferases"/>
    <property type="match status" value="1"/>
</dbReference>
<dbReference type="GO" id="GO:0008168">
    <property type="term" value="F:methyltransferase activity"/>
    <property type="evidence" value="ECO:0007669"/>
    <property type="project" value="UniProtKB-KW"/>
</dbReference>
<evidence type="ECO:0000256" key="2">
    <source>
        <dbReference type="ARBA" id="ARBA00022679"/>
    </source>
</evidence>
<dbReference type="PANTHER" id="PTHR43464">
    <property type="entry name" value="METHYLTRANSFERASE"/>
    <property type="match status" value="1"/>
</dbReference>
<dbReference type="Gene3D" id="3.40.50.150">
    <property type="entry name" value="Vaccinia Virus protein VP39"/>
    <property type="match status" value="1"/>
</dbReference>
<evidence type="ECO:0000259" key="5">
    <source>
        <dbReference type="Pfam" id="PF13649"/>
    </source>
</evidence>
<dbReference type="CDD" id="cd02440">
    <property type="entry name" value="AdoMet_MTases"/>
    <property type="match status" value="1"/>
</dbReference>
<evidence type="ECO:0000256" key="4">
    <source>
        <dbReference type="SAM" id="MobiDB-lite"/>
    </source>
</evidence>